<dbReference type="GO" id="GO:0006999">
    <property type="term" value="P:nuclear pore organization"/>
    <property type="evidence" value="ECO:0007669"/>
    <property type="project" value="TreeGrafter"/>
</dbReference>
<evidence type="ECO:0000256" key="2">
    <source>
        <dbReference type="ARBA" id="ARBA00005892"/>
    </source>
</evidence>
<evidence type="ECO:0000256" key="3">
    <source>
        <dbReference type="ARBA" id="ARBA00022448"/>
    </source>
</evidence>
<comment type="caution">
    <text evidence="5">The sequence shown here is derived from an EMBL/GenBank/DDBJ whole genome shotgun (WGS) entry which is preliminary data.</text>
</comment>
<organism evidence="5 6">
    <name type="scientific">Paralvinella palmiformis</name>
    <dbReference type="NCBI Taxonomy" id="53620"/>
    <lineage>
        <taxon>Eukaryota</taxon>
        <taxon>Metazoa</taxon>
        <taxon>Spiralia</taxon>
        <taxon>Lophotrochozoa</taxon>
        <taxon>Annelida</taxon>
        <taxon>Polychaeta</taxon>
        <taxon>Sedentaria</taxon>
        <taxon>Canalipalpata</taxon>
        <taxon>Terebellida</taxon>
        <taxon>Terebelliformia</taxon>
        <taxon>Alvinellidae</taxon>
        <taxon>Paralvinella</taxon>
    </lineage>
</organism>
<dbReference type="AlphaFoldDB" id="A0AAD9J3Y6"/>
<dbReference type="PANTHER" id="PTHR31344:SF0">
    <property type="entry name" value="NUCLEAR PORE COMPLEX PROTEIN NUP205"/>
    <property type="match status" value="1"/>
</dbReference>
<dbReference type="EMBL" id="JAODUP010000623">
    <property type="protein sequence ID" value="KAK2146221.1"/>
    <property type="molecule type" value="Genomic_DNA"/>
</dbReference>
<evidence type="ECO:0000256" key="4">
    <source>
        <dbReference type="ARBA" id="ARBA00023242"/>
    </source>
</evidence>
<dbReference type="GO" id="GO:0017056">
    <property type="term" value="F:structural constituent of nuclear pore"/>
    <property type="evidence" value="ECO:0007669"/>
    <property type="project" value="TreeGrafter"/>
</dbReference>
<dbReference type="GO" id="GO:0044611">
    <property type="term" value="C:nuclear pore inner ring"/>
    <property type="evidence" value="ECO:0007669"/>
    <property type="project" value="TreeGrafter"/>
</dbReference>
<evidence type="ECO:0000313" key="5">
    <source>
        <dbReference type="EMBL" id="KAK2146221.1"/>
    </source>
</evidence>
<comment type="subcellular location">
    <subcellularLocation>
        <location evidence="1">Nucleus</location>
    </subcellularLocation>
</comment>
<accession>A0AAD9J3Y6</accession>
<dbReference type="PANTHER" id="PTHR31344">
    <property type="entry name" value="NUCLEAR PORE COMPLEX PROTEIN NUP205"/>
    <property type="match status" value="1"/>
</dbReference>
<keyword evidence="4" id="KW-0539">Nucleus</keyword>
<evidence type="ECO:0000313" key="6">
    <source>
        <dbReference type="Proteomes" id="UP001208570"/>
    </source>
</evidence>
<dbReference type="Proteomes" id="UP001208570">
    <property type="component" value="Unassembled WGS sequence"/>
</dbReference>
<reference evidence="5" key="1">
    <citation type="journal article" date="2023" name="Mol. Biol. Evol.">
        <title>Third-Generation Sequencing Reveals the Adaptive Role of the Epigenome in Three Deep-Sea Polychaetes.</title>
        <authorList>
            <person name="Perez M."/>
            <person name="Aroh O."/>
            <person name="Sun Y."/>
            <person name="Lan Y."/>
            <person name="Juniper S.K."/>
            <person name="Young C.R."/>
            <person name="Angers B."/>
            <person name="Qian P.Y."/>
        </authorList>
    </citation>
    <scope>NUCLEOTIDE SEQUENCE</scope>
    <source>
        <strain evidence="5">P08H-3</strain>
    </source>
</reference>
<keyword evidence="3" id="KW-0813">Transport</keyword>
<proteinExistence type="inferred from homology"/>
<dbReference type="InterPro" id="IPR021827">
    <property type="entry name" value="Nup186/Nup192/Nup205"/>
</dbReference>
<protein>
    <submittedName>
        <fullName evidence="5">Uncharacterized protein</fullName>
    </submittedName>
</protein>
<comment type="similarity">
    <text evidence="2">Belongs to the NUP186/NUP192/NUP205 family.</text>
</comment>
<gene>
    <name evidence="5" type="ORF">LSH36_623g00004</name>
</gene>
<sequence length="1048" mass="118115">MPASESCCAESCPFLGGVNGQPPSLVEAPNVKETLLPLVGQEDIQCVLGCPRTCLHALLSLLNHGLDSHKGPSCIWETPRLAELGYHLVYMLCADSDTSGAMMRYLRTHDFLYQHLQHLPFRADDYDGKTSATESHLLAQEAWLLRTAAIELRLTSASRQRSHTQRLLNLLMDDTPLLQQKALQPDSIYVDEPYSQYDIEYSMFTSTQIEYHQAVTGGQSLRKILSILNAIDFSQEMPATLQLEVFNSALIEQVVTSCEKKNYLGSTFTDIQLLHRILTNELHASQSSATGKRPHMIQEIQEICTNVVARNNYRELLYNKKQGFDAWRQVVEIILTACPEDLLQGEPRQSVIFELLQDLLAKVSKEEAISELTAPVAGVILTLMANLRMCFLKESEVGDASNNITQYVTMLDGAHASVSGHVNMFSSQTSGARTLFASSLQVVLKRLLEHMMRSGSGGPRVRAYLYGALLHYLQIAQKPCVTQIELGTKSGSVMLKMTSKENEYERLTRENMETICSCGDNLMEVICRDACDGHDIGRLDRDRKFLNADVTWAYPVDLKSVDPTLALATLDLILCVDKAGNWLSHLSSKGYLQHIIDSLLQDNDRLRDMLQQQPQSLKVLYIFESKIGLLTRIAETVIGAQTLLQCGLTTKLAECTIFDFRPERERATDSYIPTVMSRYRQQILFPVLKLCLAMLTSMGIENRLASQQYRVANMIVFCCHTTESLDEAVLGESTLMEYRGTLFRIQRQMLSLLTPYSHIERLQKKLSVSSSGIGEMIKSLDQREQAELAIEEIASNLVAFSRAMLSKSGPRSQFFGILFQPSLTEAMEKDVHALEGIQTSMLSSSRSQNLGVVVCMLQQCTQQLLAALDSHKHHARKYTNIANLTAEEVREFCVPGEQDKMPSHQRQHIARHHIIENCLYIVWHHLEYYFLRCIPADSVTSLVKIHSQQLGRQDSPGYRHPANDKLANTIRHDDLNQLKRDAVLCINETLFKRLMEIEQAQKSKTIGEIVKSQLKEEHVIENIVVGQTIVVDIKLKLNLNINVKIKPE</sequence>
<evidence type="ECO:0000256" key="1">
    <source>
        <dbReference type="ARBA" id="ARBA00004123"/>
    </source>
</evidence>
<dbReference type="Pfam" id="PF11894">
    <property type="entry name" value="Nup192"/>
    <property type="match status" value="2"/>
</dbReference>
<name>A0AAD9J3Y6_9ANNE</name>
<keyword evidence="6" id="KW-1185">Reference proteome</keyword>